<dbReference type="RefSeq" id="WP_204908856.1">
    <property type="nucleotide sequence ID" value="NZ_JACJLV010000018.1"/>
</dbReference>
<name>A0A938X2Q0_9CLOT</name>
<dbReference type="EMBL" id="JACJLV010000018">
    <property type="protein sequence ID" value="MBM6826806.1"/>
    <property type="molecule type" value="Genomic_DNA"/>
</dbReference>
<reference evidence="1" key="2">
    <citation type="journal article" date="2021" name="Sci. Rep.">
        <title>The distribution of antibiotic resistance genes in chicken gut microbiota commensals.</title>
        <authorList>
            <person name="Juricova H."/>
            <person name="Matiasovicova J."/>
            <person name="Kubasova T."/>
            <person name="Cejkova D."/>
            <person name="Rychlik I."/>
        </authorList>
    </citation>
    <scope>NUCLEOTIDE SEQUENCE</scope>
    <source>
        <strain evidence="1">An420c</strain>
    </source>
</reference>
<evidence type="ECO:0000313" key="1">
    <source>
        <dbReference type="EMBL" id="MBM6826806.1"/>
    </source>
</evidence>
<feature type="non-terminal residue" evidence="1">
    <location>
        <position position="1"/>
    </location>
</feature>
<comment type="caution">
    <text evidence="1">The sequence shown here is derived from an EMBL/GenBank/DDBJ whole genome shotgun (WGS) entry which is preliminary data.</text>
</comment>
<gene>
    <name evidence="1" type="ORF">H6A13_06795</name>
</gene>
<evidence type="ECO:0000313" key="2">
    <source>
        <dbReference type="Proteomes" id="UP000713880"/>
    </source>
</evidence>
<dbReference type="AlphaFoldDB" id="A0A938X2Q0"/>
<sequence length="165" mass="19834">QYRNQKHLWEKEERNKVLFESNSIFFFLTNNTFLEEIQGITAEKAFANPLQKSFLKKMESIKEISTKIELIFSGENAHCLAKFVYSYQDLLHSLYQYKIILEKLQEHSDQFHVTLEEAQRKIPEQEYRDRVWKVMDDLEALFVDIDSNDMMIKLEDQIRLTTMNK</sequence>
<protein>
    <submittedName>
        <fullName evidence="1">Uncharacterized protein</fullName>
    </submittedName>
</protein>
<reference evidence="1" key="1">
    <citation type="submission" date="2020-08" db="EMBL/GenBank/DDBJ databases">
        <authorList>
            <person name="Cejkova D."/>
            <person name="Kubasova T."/>
            <person name="Jahodarova E."/>
            <person name="Rychlik I."/>
        </authorList>
    </citation>
    <scope>NUCLEOTIDE SEQUENCE</scope>
    <source>
        <strain evidence="1">An420c</strain>
    </source>
</reference>
<organism evidence="1 2">
    <name type="scientific">Mordavella massiliensis</name>
    <dbReference type="NCBI Taxonomy" id="1871024"/>
    <lineage>
        <taxon>Bacteria</taxon>
        <taxon>Bacillati</taxon>
        <taxon>Bacillota</taxon>
        <taxon>Clostridia</taxon>
        <taxon>Eubacteriales</taxon>
        <taxon>Clostridiaceae</taxon>
        <taxon>Mordavella</taxon>
    </lineage>
</organism>
<accession>A0A938X2Q0</accession>
<proteinExistence type="predicted"/>
<keyword evidence="2" id="KW-1185">Reference proteome</keyword>
<dbReference type="Proteomes" id="UP000713880">
    <property type="component" value="Unassembled WGS sequence"/>
</dbReference>